<dbReference type="Proteomes" id="UP000222788">
    <property type="component" value="Unassembled WGS sequence"/>
</dbReference>
<dbReference type="PROSITE" id="PS50294">
    <property type="entry name" value="WD_REPEATS_REGION"/>
    <property type="match status" value="10"/>
</dbReference>
<dbReference type="InterPro" id="IPR056884">
    <property type="entry name" value="NPHP3-like_N"/>
</dbReference>
<dbReference type="PROSITE" id="PS50837">
    <property type="entry name" value="NACHT"/>
    <property type="match status" value="1"/>
</dbReference>
<feature type="compositionally biased region" description="Basic residues" evidence="5">
    <location>
        <begin position="1"/>
        <end position="16"/>
    </location>
</feature>
<dbReference type="GO" id="GO:0000398">
    <property type="term" value="P:mRNA splicing, via spliceosome"/>
    <property type="evidence" value="ECO:0007669"/>
    <property type="project" value="TreeGrafter"/>
</dbReference>
<dbReference type="PRINTS" id="PR00320">
    <property type="entry name" value="GPROTEINBRPT"/>
</dbReference>
<keyword evidence="4" id="KW-0175">Coiled coil</keyword>
<accession>A0A2C5WUS2</accession>
<dbReference type="InterPro" id="IPR020472">
    <property type="entry name" value="WD40_PAC1"/>
</dbReference>
<keyword evidence="8" id="KW-1185">Reference proteome</keyword>
<comment type="caution">
    <text evidence="7">The sequence shown here is derived from an EMBL/GenBank/DDBJ whole genome shotgun (WGS) entry which is preliminary data.</text>
</comment>
<dbReference type="InterPro" id="IPR001680">
    <property type="entry name" value="WD40_rpt"/>
</dbReference>
<feature type="repeat" description="WD" evidence="3">
    <location>
        <begin position="903"/>
        <end position="944"/>
    </location>
</feature>
<dbReference type="FunFam" id="2.130.10.10:FF:000228">
    <property type="entry name" value="COMPASS-like H3K4 histone methylase component WDR5A"/>
    <property type="match status" value="1"/>
</dbReference>
<protein>
    <submittedName>
        <fullName evidence="7">Vegetative incompatibility protein HET-E-1</fullName>
    </submittedName>
</protein>
<dbReference type="SUPFAM" id="SSF52540">
    <property type="entry name" value="P-loop containing nucleoside triphosphate hydrolases"/>
    <property type="match status" value="1"/>
</dbReference>
<feature type="compositionally biased region" description="Low complexity" evidence="5">
    <location>
        <begin position="19"/>
        <end position="33"/>
    </location>
</feature>
<dbReference type="Pfam" id="PF24883">
    <property type="entry name" value="NPHP3_N"/>
    <property type="match status" value="1"/>
</dbReference>
<dbReference type="GO" id="GO:0017070">
    <property type="term" value="F:U6 snRNA binding"/>
    <property type="evidence" value="ECO:0007669"/>
    <property type="project" value="TreeGrafter"/>
</dbReference>
<dbReference type="OrthoDB" id="538223at2759"/>
<evidence type="ECO:0000256" key="5">
    <source>
        <dbReference type="SAM" id="MobiDB-lite"/>
    </source>
</evidence>
<evidence type="ECO:0000313" key="7">
    <source>
        <dbReference type="EMBL" id="PHH52579.1"/>
    </source>
</evidence>
<feature type="repeat" description="WD" evidence="3">
    <location>
        <begin position="945"/>
        <end position="986"/>
    </location>
</feature>
<feature type="repeat" description="WD" evidence="3">
    <location>
        <begin position="1281"/>
        <end position="1322"/>
    </location>
</feature>
<dbReference type="CDD" id="cd00200">
    <property type="entry name" value="WD40"/>
    <property type="match status" value="1"/>
</dbReference>
<feature type="repeat" description="WD" evidence="3">
    <location>
        <begin position="1029"/>
        <end position="1070"/>
    </location>
</feature>
<evidence type="ECO:0000256" key="3">
    <source>
        <dbReference type="PROSITE-ProRule" id="PRU00221"/>
    </source>
</evidence>
<dbReference type="Gene3D" id="2.130.10.10">
    <property type="entry name" value="YVTN repeat-like/Quinoprotein amine dehydrogenase"/>
    <property type="match status" value="5"/>
</dbReference>
<dbReference type="PROSITE" id="PS00678">
    <property type="entry name" value="WD_REPEATS_1"/>
    <property type="match status" value="8"/>
</dbReference>
<dbReference type="SUPFAM" id="SSF50998">
    <property type="entry name" value="Quinoprotein alcohol dehydrogenase-like"/>
    <property type="match status" value="1"/>
</dbReference>
<keyword evidence="2" id="KW-0677">Repeat</keyword>
<dbReference type="InterPro" id="IPR007111">
    <property type="entry name" value="NACHT_NTPase"/>
</dbReference>
<organism evidence="7 8">
    <name type="scientific">Ceratocystis fimbriata CBS 114723</name>
    <dbReference type="NCBI Taxonomy" id="1035309"/>
    <lineage>
        <taxon>Eukaryota</taxon>
        <taxon>Fungi</taxon>
        <taxon>Dikarya</taxon>
        <taxon>Ascomycota</taxon>
        <taxon>Pezizomycotina</taxon>
        <taxon>Sordariomycetes</taxon>
        <taxon>Hypocreomycetidae</taxon>
        <taxon>Microascales</taxon>
        <taxon>Ceratocystidaceae</taxon>
        <taxon>Ceratocystis</taxon>
    </lineage>
</organism>
<feature type="repeat" description="WD" evidence="3">
    <location>
        <begin position="1155"/>
        <end position="1196"/>
    </location>
</feature>
<evidence type="ECO:0000256" key="4">
    <source>
        <dbReference type="SAM" id="Coils"/>
    </source>
</evidence>
<proteinExistence type="predicted"/>
<feature type="region of interest" description="Disordered" evidence="5">
    <location>
        <begin position="1"/>
        <end position="41"/>
    </location>
</feature>
<dbReference type="STRING" id="1035309.A0A2C5WUS2"/>
<gene>
    <name evidence="7" type="primary">HET-E1_29</name>
    <name evidence="7" type="ORF">CFIMG_008417RA</name>
</gene>
<evidence type="ECO:0000256" key="1">
    <source>
        <dbReference type="ARBA" id="ARBA00022574"/>
    </source>
</evidence>
<dbReference type="GO" id="GO:0035097">
    <property type="term" value="C:histone methyltransferase complex"/>
    <property type="evidence" value="ECO:0007669"/>
    <property type="project" value="UniProtKB-ARBA"/>
</dbReference>
<feature type="repeat" description="WD" evidence="3">
    <location>
        <begin position="987"/>
        <end position="1028"/>
    </location>
</feature>
<dbReference type="EMBL" id="APWK03000063">
    <property type="protein sequence ID" value="PHH52579.1"/>
    <property type="molecule type" value="Genomic_DNA"/>
</dbReference>
<dbReference type="InterPro" id="IPR015943">
    <property type="entry name" value="WD40/YVTN_repeat-like_dom_sf"/>
</dbReference>
<evidence type="ECO:0000259" key="6">
    <source>
        <dbReference type="PROSITE" id="PS50837"/>
    </source>
</evidence>
<dbReference type="PROSITE" id="PS50082">
    <property type="entry name" value="WD_REPEATS_2"/>
    <property type="match status" value="10"/>
</dbReference>
<dbReference type="SMART" id="SM00320">
    <property type="entry name" value="WD40"/>
    <property type="match status" value="10"/>
</dbReference>
<feature type="repeat" description="WD" evidence="3">
    <location>
        <begin position="1113"/>
        <end position="1154"/>
    </location>
</feature>
<name>A0A2C5WUS2_9PEZI</name>
<reference evidence="7 8" key="2">
    <citation type="journal article" date="2013" name="IMA Fungus">
        <title>IMA Genome-F 1: Ceratocystis fimbriata: Draft nuclear genome sequence for the plant pathogen, Ceratocystis fimbriata.</title>
        <authorList>
            <person name="Wilken P.M."/>
            <person name="Steenkamp E.T."/>
            <person name="Wingfield M.J."/>
            <person name="de Beer Z.W."/>
            <person name="Wingfield B.D."/>
        </authorList>
    </citation>
    <scope>NUCLEOTIDE SEQUENCE [LARGE SCALE GENOMIC DNA]</scope>
    <source>
        <strain evidence="7 8">CBS 114723</strain>
    </source>
</reference>
<dbReference type="SUPFAM" id="SSF50978">
    <property type="entry name" value="WD40 repeat-like"/>
    <property type="match status" value="1"/>
</dbReference>
<dbReference type="InterPro" id="IPR036322">
    <property type="entry name" value="WD40_repeat_dom_sf"/>
</dbReference>
<dbReference type="InterPro" id="IPR031359">
    <property type="entry name" value="NACHT_N"/>
</dbReference>
<evidence type="ECO:0000256" key="2">
    <source>
        <dbReference type="ARBA" id="ARBA00022737"/>
    </source>
</evidence>
<feature type="repeat" description="WD" evidence="3">
    <location>
        <begin position="1071"/>
        <end position="1112"/>
    </location>
</feature>
<evidence type="ECO:0000313" key="8">
    <source>
        <dbReference type="Proteomes" id="UP000222788"/>
    </source>
</evidence>
<sequence length="1426" mass="158742">MVKLKLKNLFKRRSRHSGTATSPVSSPSASAQPQPQPGKDQSTLLIETAPLTSNSNPTSCINIRERIWKQAYDESREEEPDLVNAFENIVAAKLHHQESAESTTLTEDQLKAPPKVTPREILQFVQDGIKKTAKEAAVKQRANDGLQAVQAIRGLMEGAVRAAPEAAVVWAAVSLGIEILSNPITEALENRNGIQYVLCGMGWYWNLADLLLDKNKCETATAAMQEELEKDIVQLFKKLLLYQMRSVRLYHRSRAAVITRDMLRIDDWTSQLNSIKEAEETVQRHIDQYNTQENRIRLQNLKDTAISLQQSLQSIDQTMQNQLEQQAQRHEDDHDKQCLSDFYLTDPRIDKKEIEDKKGGSLKDSYKWILGHPNFQQFLGQEESRILWIRGDPGKGKTMLLCGLIDELESCSSAPLSYFFCQATGGSRFNKATSVLRGLIYHLACSKPQLTKYLRMKYDYKKDFLNSVGAWHDLCEIATSMLDDPCLKNAIFVVDALDECTEDLQRLLDFITKPSSAKWIVSSRNWPEIGSMLDQEKQKVKIHLELNQESVSMAVQCYIIFKVEQLAHKKGYDEAMKKTVADYLTANAQGTFLWVALVCQELSDAKIRTWHTMKTLKALPPGLGPLYERMLEHISQSNDGDVCKEVLATALTVYRPITLKQLHALVEQLGDFDEKNMEELIALCGSFLTLHDNFVYFVHQSAKDYLLKEASAKILPSGIAHQHNAIFEQSLDFLFKTLKRDIYYLQAPGCLIDEFSTPNPDPLATLEYSCIFWIDHFHDAGEYGLITGEKAISAFFKQKYLQWLEALSLLRSFSAGRRAMERLESCLQGKVSQDLQDIVKDARRFLLSHGGIIEVAPLQVYVSALIFSPTNSLTRQHLGHEQPDWIELKPRLEANWSSCLRTLEGHDDPVESVVFSNDGQRLASGSWDKTVKIWDATSGACLQTLEGHEDGVTSAVFSNDGQRLASGSWDKTVKIWDATSGACLQTLEGHEDRVTSAVFSNDGRRLASGSYDHTVKIWDATSGACLQTLEGHGSVVASTVFSNDGQRLASGSWDKTVKIWDATSGACLQTLEGHEDRVTSAVFSNDGQRLASGSYDHTVKIWDATSGACLQTLEGHEGAVTSAVFSNDGKRLASGSYDKTVKIWDATSGACLQTLEGHEDRVTSAVFSNDGQRLASGSYDHTVKIWDATSGACLQTLEGHEDAVTSAVFSNDGKRLASGSWDKTVKIWDATSGACLQTLEGHEGAVASAVFSNDGRRLASGSGDKTVKIWDATFGACLQTLEGHEDEVTSAVFSNNKQRLASWSRNGTVNIWDATSGACLQTLDRYFVTYCHPADFGFLNADLPVPATMPSIHQPSLTHFNFCSYSISDDLTWIMKDDKRVLWLPPDYRPEYPLVVAGANIALACRPFRIVAVGFKSTVWHENSGV</sequence>
<feature type="repeat" description="WD" evidence="3">
    <location>
        <begin position="1197"/>
        <end position="1238"/>
    </location>
</feature>
<dbReference type="InterPro" id="IPR019775">
    <property type="entry name" value="WD40_repeat_CS"/>
</dbReference>
<dbReference type="Pfam" id="PF00400">
    <property type="entry name" value="WD40"/>
    <property type="match status" value="10"/>
</dbReference>
<feature type="coiled-coil region" evidence="4">
    <location>
        <begin position="275"/>
        <end position="318"/>
    </location>
</feature>
<reference evidence="7 8" key="1">
    <citation type="journal article" date="2013" name="Fungal Biol.">
        <title>Analysis of microsatellite markers in the genome of the plant pathogen Ceratocystis fimbriata.</title>
        <authorList>
            <person name="Simpson M.C."/>
            <person name="Wilken P.M."/>
            <person name="Coetzee M.P."/>
            <person name="Wingfield M.J."/>
            <person name="Wingfield B.D."/>
        </authorList>
    </citation>
    <scope>NUCLEOTIDE SEQUENCE [LARGE SCALE GENOMIC DNA]</scope>
    <source>
        <strain evidence="7 8">CBS 114723</strain>
    </source>
</reference>
<dbReference type="GO" id="GO:0046540">
    <property type="term" value="C:U4/U6 x U5 tri-snRNP complex"/>
    <property type="evidence" value="ECO:0007669"/>
    <property type="project" value="TreeGrafter"/>
</dbReference>
<dbReference type="Gene3D" id="3.40.50.300">
    <property type="entry name" value="P-loop containing nucleotide triphosphate hydrolases"/>
    <property type="match status" value="1"/>
</dbReference>
<dbReference type="InterPro" id="IPR011047">
    <property type="entry name" value="Quinoprotein_ADH-like_sf"/>
</dbReference>
<dbReference type="PANTHER" id="PTHR19846">
    <property type="entry name" value="WD40 REPEAT PROTEIN"/>
    <property type="match status" value="1"/>
</dbReference>
<dbReference type="InterPro" id="IPR027417">
    <property type="entry name" value="P-loop_NTPase"/>
</dbReference>
<dbReference type="Pfam" id="PF17100">
    <property type="entry name" value="NACHT_N"/>
    <property type="match status" value="1"/>
</dbReference>
<feature type="repeat" description="WD" evidence="3">
    <location>
        <begin position="1239"/>
        <end position="1280"/>
    </location>
</feature>
<keyword evidence="1 3" id="KW-0853">WD repeat</keyword>
<feature type="domain" description="NACHT" evidence="6">
    <location>
        <begin position="385"/>
        <end position="524"/>
    </location>
</feature>
<dbReference type="GO" id="GO:0030621">
    <property type="term" value="F:U4 snRNA binding"/>
    <property type="evidence" value="ECO:0007669"/>
    <property type="project" value="TreeGrafter"/>
</dbReference>
<dbReference type="PANTHER" id="PTHR19846:SF0">
    <property type="entry name" value="PRE-MRNA PROCESSING FACTOR 4"/>
    <property type="match status" value="1"/>
</dbReference>